<dbReference type="InterPro" id="IPR000132">
    <property type="entry name" value="Nitrilase/CN_hydratase_CS"/>
</dbReference>
<keyword evidence="3" id="KW-0620">Polyamine biosynthesis</keyword>
<dbReference type="Pfam" id="PF00795">
    <property type="entry name" value="CN_hydrolase"/>
    <property type="match status" value="1"/>
</dbReference>
<dbReference type="InterPro" id="IPR044149">
    <property type="entry name" value="Nitrilases_CHs"/>
</dbReference>
<evidence type="ECO:0000256" key="1">
    <source>
        <dbReference type="ARBA" id="ARBA00008129"/>
    </source>
</evidence>
<accession>A0A2T0VQ29</accession>
<dbReference type="GO" id="GO:0006596">
    <property type="term" value="P:polyamine biosynthetic process"/>
    <property type="evidence" value="ECO:0007669"/>
    <property type="project" value="UniProtKB-UniRule"/>
</dbReference>
<dbReference type="Proteomes" id="UP000239896">
    <property type="component" value="Unassembled WGS sequence"/>
</dbReference>
<keyword evidence="2 3" id="KW-0808">Transferase</keyword>
<evidence type="ECO:0000256" key="2">
    <source>
        <dbReference type="ARBA" id="ARBA00022679"/>
    </source>
</evidence>
<comment type="caution">
    <text evidence="3">Lacks conserved residue(s) required for the propagation of feature annotation.</text>
</comment>
<dbReference type="Gene3D" id="3.60.110.10">
    <property type="entry name" value="Carbon-nitrogen hydrolase"/>
    <property type="match status" value="1"/>
</dbReference>
<evidence type="ECO:0000256" key="4">
    <source>
        <dbReference type="PROSITE-ProRule" id="PRU10139"/>
    </source>
</evidence>
<keyword evidence="8" id="KW-1185">Reference proteome</keyword>
<gene>
    <name evidence="7" type="ORF">BCL64_10339</name>
</gene>
<sequence>MSTHVAVIQKPPVLLQRDATIERMLASIEEAAVAGATLLVFPEAHIPGYPTWIWRLAPGGDMALASDIHARLRENAVDLGGDTLLPLQEAAARHGVTLVTGLNEIDSRYSGTTLFSSVVVIGPDGRLLNRHRKLMPTNPERMVWGMGDASGLKVVETPAGRLGTLICWESYMPLARYALYAQDLEVFINPTWDSSDISLASLRHIAREGGCWVIGTATALQGSDIPEAFPERDRLFTPEEWVNVGNAVVIAPSGEVAAGPLDREKGILYAEIEVETARRARRSLDVCGHYARPDIFSLSVNRAPRPPVVFTET</sequence>
<dbReference type="InterPro" id="IPR003010">
    <property type="entry name" value="C-N_Hydrolase"/>
</dbReference>
<comment type="caution">
    <text evidence="7">The sequence shown here is derived from an EMBL/GenBank/DDBJ whole genome shotgun (WGS) entry which is preliminary data.</text>
</comment>
<dbReference type="InterPro" id="IPR030374">
    <property type="entry name" value="PABS"/>
</dbReference>
<dbReference type="InterPro" id="IPR036526">
    <property type="entry name" value="C-N_Hydrolase_sf"/>
</dbReference>
<feature type="domain" description="CN hydrolase" evidence="5">
    <location>
        <begin position="3"/>
        <end position="274"/>
    </location>
</feature>
<evidence type="ECO:0000259" key="5">
    <source>
        <dbReference type="PROSITE" id="PS50263"/>
    </source>
</evidence>
<evidence type="ECO:0000313" key="8">
    <source>
        <dbReference type="Proteomes" id="UP000239896"/>
    </source>
</evidence>
<dbReference type="PANTHER" id="PTHR46044:SF1">
    <property type="entry name" value="CN HYDROLASE DOMAIN-CONTAINING PROTEIN"/>
    <property type="match status" value="1"/>
</dbReference>
<dbReference type="GO" id="GO:0000257">
    <property type="term" value="F:nitrilase activity"/>
    <property type="evidence" value="ECO:0007669"/>
    <property type="project" value="UniProtKB-ARBA"/>
</dbReference>
<feature type="domain" description="PABS" evidence="6">
    <location>
        <begin position="1"/>
        <end position="61"/>
    </location>
</feature>
<feature type="active site" description="Proton acceptor" evidence="4">
    <location>
        <position position="43"/>
    </location>
</feature>
<dbReference type="CDD" id="cd07564">
    <property type="entry name" value="nitrilases_CHs"/>
    <property type="match status" value="1"/>
</dbReference>
<protein>
    <submittedName>
        <fullName evidence="7">Nitrilase</fullName>
    </submittedName>
</protein>
<proteinExistence type="inferred from homology"/>
<evidence type="ECO:0000313" key="7">
    <source>
        <dbReference type="EMBL" id="PRY72560.1"/>
    </source>
</evidence>
<dbReference type="EMBL" id="PVTM01000003">
    <property type="protein sequence ID" value="PRY72560.1"/>
    <property type="molecule type" value="Genomic_DNA"/>
</dbReference>
<name>A0A2T0VQ29_9GAMM</name>
<reference evidence="7 8" key="1">
    <citation type="submission" date="2018-03" db="EMBL/GenBank/DDBJ databases">
        <title>Comparative analysis of microorganisms from saline springs in Andes Mountain Range, Colombia.</title>
        <authorList>
            <person name="Rubin E."/>
        </authorList>
    </citation>
    <scope>NUCLEOTIDE SEQUENCE [LARGE SCALE GENOMIC DNA]</scope>
    <source>
        <strain evidence="7 8">USBA 854</strain>
    </source>
</reference>
<dbReference type="GO" id="GO:0016740">
    <property type="term" value="F:transferase activity"/>
    <property type="evidence" value="ECO:0007669"/>
    <property type="project" value="UniProtKB-UniRule"/>
</dbReference>
<evidence type="ECO:0000259" key="6">
    <source>
        <dbReference type="PROSITE" id="PS51006"/>
    </source>
</evidence>
<dbReference type="PROSITE" id="PS00920">
    <property type="entry name" value="NITRIL_CHT_1"/>
    <property type="match status" value="1"/>
</dbReference>
<dbReference type="SUPFAM" id="SSF56317">
    <property type="entry name" value="Carbon-nitrogen hydrolase"/>
    <property type="match status" value="1"/>
</dbReference>
<evidence type="ECO:0000256" key="3">
    <source>
        <dbReference type="PROSITE-ProRule" id="PRU00354"/>
    </source>
</evidence>
<dbReference type="PROSITE" id="PS51006">
    <property type="entry name" value="PABS_2"/>
    <property type="match status" value="1"/>
</dbReference>
<dbReference type="RefSeq" id="WP_106229694.1">
    <property type="nucleotide sequence ID" value="NZ_PVTM01000003.1"/>
</dbReference>
<dbReference type="AlphaFoldDB" id="A0A2T0VQ29"/>
<comment type="similarity">
    <text evidence="1">Belongs to the carbon-nitrogen hydrolase superfamily. Nitrilase family.</text>
</comment>
<dbReference type="PANTHER" id="PTHR46044">
    <property type="entry name" value="NITRILASE"/>
    <property type="match status" value="1"/>
</dbReference>
<organism evidence="7 8">
    <name type="scientific">Halomonas ventosae</name>
    <dbReference type="NCBI Taxonomy" id="229007"/>
    <lineage>
        <taxon>Bacteria</taxon>
        <taxon>Pseudomonadati</taxon>
        <taxon>Pseudomonadota</taxon>
        <taxon>Gammaproteobacteria</taxon>
        <taxon>Oceanospirillales</taxon>
        <taxon>Halomonadaceae</taxon>
        <taxon>Halomonas</taxon>
    </lineage>
</organism>
<dbReference type="PROSITE" id="PS50263">
    <property type="entry name" value="CN_HYDROLASE"/>
    <property type="match status" value="1"/>
</dbReference>